<organism evidence="2 3">
    <name type="scientific">Haemophilus influenzae (strain PittGG)</name>
    <dbReference type="NCBI Taxonomy" id="374931"/>
    <lineage>
        <taxon>Bacteria</taxon>
        <taxon>Pseudomonadati</taxon>
        <taxon>Pseudomonadota</taxon>
        <taxon>Gammaproteobacteria</taxon>
        <taxon>Pasteurellales</taxon>
        <taxon>Pasteurellaceae</taxon>
        <taxon>Haemophilus</taxon>
    </lineage>
</organism>
<reference evidence="2 3" key="1">
    <citation type="journal article" date="2007" name="Genome Biol.">
        <title>Characterization and modeling of the Haemophilus influenzae core and supragenomes based on the complete genomic sequences of Rd and 12 clinical nontypeable strains.</title>
        <authorList>
            <person name="Hogg J.S."/>
            <person name="Hu F.Z."/>
            <person name="Janto B."/>
            <person name="Boissy R."/>
            <person name="Hayes J."/>
            <person name="Keefe R."/>
            <person name="Post J.C."/>
            <person name="Ehrlich G.D."/>
        </authorList>
    </citation>
    <scope>NUCLEOTIDE SEQUENCE [LARGE SCALE GENOMIC DNA]</scope>
    <source>
        <strain evidence="2 3">PittGG</strain>
    </source>
</reference>
<proteinExistence type="predicted"/>
<evidence type="ECO:0000256" key="1">
    <source>
        <dbReference type="SAM" id="Phobius"/>
    </source>
</evidence>
<dbReference type="AlphaFoldDB" id="A5UEL9"/>
<evidence type="ECO:0000313" key="2">
    <source>
        <dbReference type="EMBL" id="ABQ99224.1"/>
    </source>
</evidence>
<dbReference type="Proteomes" id="UP000001990">
    <property type="component" value="Chromosome"/>
</dbReference>
<keyword evidence="1" id="KW-1133">Transmembrane helix</keyword>
<evidence type="ECO:0000313" key="3">
    <source>
        <dbReference type="Proteomes" id="UP000001990"/>
    </source>
</evidence>
<keyword evidence="1" id="KW-0472">Membrane</keyword>
<sequence>MSNEIEITTKFCHPYMNFGGDGCNQIVLKIPQTEAEKLVESAQVYGTSNKGGAQEFQYYPEIFAASFSITLGFWLIAKFGGLILETIKKA</sequence>
<dbReference type="EMBL" id="CP000672">
    <property type="protein sequence ID" value="ABQ99224.1"/>
    <property type="molecule type" value="Genomic_DNA"/>
</dbReference>
<feature type="transmembrane region" description="Helical" evidence="1">
    <location>
        <begin position="62"/>
        <end position="84"/>
    </location>
</feature>
<dbReference type="HOGENOM" id="CLU_189029_0_0_6"/>
<gene>
    <name evidence="2" type="ordered locus">CGSHiGG_00625</name>
</gene>
<name>A5UEL9_HAEIG</name>
<protein>
    <submittedName>
        <fullName evidence="2">Uncharacterized protein</fullName>
    </submittedName>
</protein>
<keyword evidence="1" id="KW-0812">Transmembrane</keyword>
<dbReference type="KEGG" id="hiq:CGSHiGG_00625"/>
<accession>A5UEL9</accession>